<keyword evidence="4" id="KW-1185">Reference proteome</keyword>
<dbReference type="InterPro" id="IPR001387">
    <property type="entry name" value="Cro/C1-type_HTH"/>
</dbReference>
<feature type="domain" description="HTH cro/C1-type" evidence="2">
    <location>
        <begin position="16"/>
        <end position="72"/>
    </location>
</feature>
<dbReference type="SMART" id="SM00530">
    <property type="entry name" value="HTH_XRE"/>
    <property type="match status" value="1"/>
</dbReference>
<gene>
    <name evidence="3" type="ORF">C7B64_01475</name>
</gene>
<accession>A0A2T1C9J4</accession>
<dbReference type="OrthoDB" id="515891at2"/>
<feature type="region of interest" description="Disordered" evidence="1">
    <location>
        <begin position="1"/>
        <end position="23"/>
    </location>
</feature>
<organism evidence="3 4">
    <name type="scientific">Merismopedia glauca CCAP 1448/3</name>
    <dbReference type="NCBI Taxonomy" id="1296344"/>
    <lineage>
        <taxon>Bacteria</taxon>
        <taxon>Bacillati</taxon>
        <taxon>Cyanobacteriota</taxon>
        <taxon>Cyanophyceae</taxon>
        <taxon>Synechococcales</taxon>
        <taxon>Merismopediaceae</taxon>
        <taxon>Merismopedia</taxon>
    </lineage>
</organism>
<dbReference type="GO" id="GO:0003677">
    <property type="term" value="F:DNA binding"/>
    <property type="evidence" value="ECO:0007669"/>
    <property type="project" value="InterPro"/>
</dbReference>
<dbReference type="Pfam" id="PF01381">
    <property type="entry name" value="HTH_3"/>
    <property type="match status" value="1"/>
</dbReference>
<dbReference type="InterPro" id="IPR010982">
    <property type="entry name" value="Lambda_DNA-bd_dom_sf"/>
</dbReference>
<dbReference type="Proteomes" id="UP000238762">
    <property type="component" value="Unassembled WGS sequence"/>
</dbReference>
<evidence type="ECO:0000313" key="3">
    <source>
        <dbReference type="EMBL" id="PSB04926.1"/>
    </source>
</evidence>
<evidence type="ECO:0000313" key="4">
    <source>
        <dbReference type="Proteomes" id="UP000238762"/>
    </source>
</evidence>
<dbReference type="Gene3D" id="1.10.260.40">
    <property type="entry name" value="lambda repressor-like DNA-binding domains"/>
    <property type="match status" value="1"/>
</dbReference>
<name>A0A2T1C9J4_9CYAN</name>
<dbReference type="PROSITE" id="PS50943">
    <property type="entry name" value="HTH_CROC1"/>
    <property type="match status" value="1"/>
</dbReference>
<evidence type="ECO:0000256" key="1">
    <source>
        <dbReference type="SAM" id="MobiDB-lite"/>
    </source>
</evidence>
<reference evidence="3 4" key="1">
    <citation type="submission" date="2018-02" db="EMBL/GenBank/DDBJ databases">
        <authorList>
            <person name="Cohen D.B."/>
            <person name="Kent A.D."/>
        </authorList>
    </citation>
    <scope>NUCLEOTIDE SEQUENCE [LARGE SCALE GENOMIC DNA]</scope>
    <source>
        <strain evidence="3 4">CCAP 1448/3</strain>
    </source>
</reference>
<dbReference type="RefSeq" id="WP_106286894.1">
    <property type="nucleotide sequence ID" value="NZ_CAWNTC010000136.1"/>
</dbReference>
<dbReference type="AlphaFoldDB" id="A0A2T1C9J4"/>
<dbReference type="EMBL" id="PVWJ01000005">
    <property type="protein sequence ID" value="PSB04926.1"/>
    <property type="molecule type" value="Genomic_DNA"/>
</dbReference>
<comment type="caution">
    <text evidence="3">The sequence shown here is derived from an EMBL/GenBank/DDBJ whole genome shotgun (WGS) entry which is preliminary data.</text>
</comment>
<sequence>MRSHPNNNTDNFGQTIRQTRQQKNYSQKELAKLIGVNYTYLSKLENNSADYPPSQKVIDLLASHLSLDPEKLRQLAGRINSEEEAIFQELLFKYEQMPAFLRRMKSDPAFAKKVISYITEE</sequence>
<evidence type="ECO:0000259" key="2">
    <source>
        <dbReference type="PROSITE" id="PS50943"/>
    </source>
</evidence>
<proteinExistence type="predicted"/>
<protein>
    <submittedName>
        <fullName evidence="3">XRE family transcriptional regulator</fullName>
    </submittedName>
</protein>
<reference evidence="3 4" key="2">
    <citation type="submission" date="2018-03" db="EMBL/GenBank/DDBJ databases">
        <title>The ancient ancestry and fast evolution of plastids.</title>
        <authorList>
            <person name="Moore K.R."/>
            <person name="Magnabosco C."/>
            <person name="Momper L."/>
            <person name="Gold D.A."/>
            <person name="Bosak T."/>
            <person name="Fournier G.P."/>
        </authorList>
    </citation>
    <scope>NUCLEOTIDE SEQUENCE [LARGE SCALE GENOMIC DNA]</scope>
    <source>
        <strain evidence="3 4">CCAP 1448/3</strain>
    </source>
</reference>
<dbReference type="SUPFAM" id="SSF47413">
    <property type="entry name" value="lambda repressor-like DNA-binding domains"/>
    <property type="match status" value="1"/>
</dbReference>
<dbReference type="CDD" id="cd00093">
    <property type="entry name" value="HTH_XRE"/>
    <property type="match status" value="1"/>
</dbReference>